<dbReference type="InterPro" id="IPR008930">
    <property type="entry name" value="Terpenoid_cyclase/PrenylTrfase"/>
</dbReference>
<sequence>MASQIVDRLLQSDEPSVRWRVRAEVLGEAVDSPAMRRLREEVRRSARVSALLNERGRAISVYAKWQGAHWVLAALADLGYPPGDDGLREMAERVQDTWLSDDFYEEFEPASKATVYSRRGVPVMQGRHRRCASQQGNALRSLARLGLTDDQTPKLVERLQHWQWPDGGWNCDKNPAADTSALAETVLPIRGLAAYGSEEAKATAHQAAEVLLTRRLLYRRTDGQLINKEFAKLHYPLYWHYDVLGGLRALSELGEAAIRDDRANDALDLLESKRLEDDGWPAEARYYKKTTDEIALGNDFVHWGGTSTRRLNEWTTLDSLYVLRASGRLSTA</sequence>
<evidence type="ECO:0000313" key="2">
    <source>
        <dbReference type="Proteomes" id="UP001595699"/>
    </source>
</evidence>
<dbReference type="SUPFAM" id="SSF48239">
    <property type="entry name" value="Terpenoid cyclases/Protein prenyltransferases"/>
    <property type="match status" value="1"/>
</dbReference>
<gene>
    <name evidence="1" type="ORF">ACFOUW_34530</name>
</gene>
<dbReference type="Gene3D" id="1.50.10.20">
    <property type="match status" value="1"/>
</dbReference>
<reference evidence="2" key="1">
    <citation type="journal article" date="2019" name="Int. J. Syst. Evol. Microbiol.">
        <title>The Global Catalogue of Microorganisms (GCM) 10K type strain sequencing project: providing services to taxonomists for standard genome sequencing and annotation.</title>
        <authorList>
            <consortium name="The Broad Institute Genomics Platform"/>
            <consortium name="The Broad Institute Genome Sequencing Center for Infectious Disease"/>
            <person name="Wu L."/>
            <person name="Ma J."/>
        </authorList>
    </citation>
    <scope>NUCLEOTIDE SEQUENCE [LARGE SCALE GENOMIC DNA]</scope>
    <source>
        <strain evidence="2">CGMCC 4.7241</strain>
    </source>
</reference>
<name>A0ABV7YKX5_9ACTN</name>
<keyword evidence="2" id="KW-1185">Reference proteome</keyword>
<comment type="caution">
    <text evidence="1">The sequence shown here is derived from an EMBL/GenBank/DDBJ whole genome shotgun (WGS) entry which is preliminary data.</text>
</comment>
<proteinExistence type="predicted"/>
<organism evidence="1 2">
    <name type="scientific">Tenggerimyces flavus</name>
    <dbReference type="NCBI Taxonomy" id="1708749"/>
    <lineage>
        <taxon>Bacteria</taxon>
        <taxon>Bacillati</taxon>
        <taxon>Actinomycetota</taxon>
        <taxon>Actinomycetes</taxon>
        <taxon>Propionibacteriales</taxon>
        <taxon>Nocardioidaceae</taxon>
        <taxon>Tenggerimyces</taxon>
    </lineage>
</organism>
<evidence type="ECO:0000313" key="1">
    <source>
        <dbReference type="EMBL" id="MFC3765995.1"/>
    </source>
</evidence>
<dbReference type="RefSeq" id="WP_205120493.1">
    <property type="nucleotide sequence ID" value="NZ_JAFBCM010000001.1"/>
</dbReference>
<protein>
    <submittedName>
        <fullName evidence="1">Uncharacterized protein</fullName>
    </submittedName>
</protein>
<accession>A0ABV7YKX5</accession>
<dbReference type="EMBL" id="JBHRZH010000045">
    <property type="protein sequence ID" value="MFC3765995.1"/>
    <property type="molecule type" value="Genomic_DNA"/>
</dbReference>
<dbReference type="Proteomes" id="UP001595699">
    <property type="component" value="Unassembled WGS sequence"/>
</dbReference>